<dbReference type="GO" id="GO:0008270">
    <property type="term" value="F:zinc ion binding"/>
    <property type="evidence" value="ECO:0007669"/>
    <property type="project" value="UniProtKB-KW"/>
</dbReference>
<dbReference type="AlphaFoldDB" id="A0AAX6MPF2"/>
<evidence type="ECO:0000256" key="3">
    <source>
        <dbReference type="ARBA" id="ARBA00022833"/>
    </source>
</evidence>
<keyword evidence="7" id="KW-1185">Reference proteome</keyword>
<keyword evidence="1" id="KW-0479">Metal-binding</keyword>
<dbReference type="EMBL" id="JBANMG010000004">
    <property type="protein sequence ID" value="KAK6954518.1"/>
    <property type="molecule type" value="Genomic_DNA"/>
</dbReference>
<dbReference type="PROSITE" id="PS01360">
    <property type="entry name" value="ZF_MYND_1"/>
    <property type="match status" value="1"/>
</dbReference>
<evidence type="ECO:0000256" key="4">
    <source>
        <dbReference type="PROSITE-ProRule" id="PRU00134"/>
    </source>
</evidence>
<accession>A0AAX6MPF2</accession>
<protein>
    <recommendedName>
        <fullName evidence="5">MYND-type domain-containing protein</fullName>
    </recommendedName>
</protein>
<evidence type="ECO:0000259" key="5">
    <source>
        <dbReference type="PROSITE" id="PS50865"/>
    </source>
</evidence>
<keyword evidence="3" id="KW-0862">Zinc</keyword>
<proteinExistence type="predicted"/>
<comment type="caution">
    <text evidence="6">The sequence shown here is derived from an EMBL/GenBank/DDBJ whole genome shotgun (WGS) entry which is preliminary data.</text>
</comment>
<evidence type="ECO:0000256" key="2">
    <source>
        <dbReference type="ARBA" id="ARBA00022771"/>
    </source>
</evidence>
<evidence type="ECO:0000313" key="7">
    <source>
        <dbReference type="Proteomes" id="UP001369815"/>
    </source>
</evidence>
<evidence type="ECO:0000313" key="6">
    <source>
        <dbReference type="EMBL" id="KAK6954518.1"/>
    </source>
</evidence>
<reference evidence="6 7" key="1">
    <citation type="journal article" date="2024" name="Front Chem Biol">
        <title>Unveiling the potential of Daldinia eschscholtzii MFLUCC 19-0629 through bioactivity and bioinformatics studies for enhanced sustainable agriculture production.</title>
        <authorList>
            <person name="Brooks S."/>
            <person name="Weaver J.A."/>
            <person name="Klomchit A."/>
            <person name="Alharthi S.A."/>
            <person name="Onlamun T."/>
            <person name="Nurani R."/>
            <person name="Vong T.K."/>
            <person name="Alberti F."/>
            <person name="Greco C."/>
        </authorList>
    </citation>
    <scope>NUCLEOTIDE SEQUENCE [LARGE SCALE GENOMIC DNA]</scope>
    <source>
        <strain evidence="6">MFLUCC 19-0629</strain>
    </source>
</reference>
<organism evidence="6 7">
    <name type="scientific">Daldinia eschscholtzii</name>
    <dbReference type="NCBI Taxonomy" id="292717"/>
    <lineage>
        <taxon>Eukaryota</taxon>
        <taxon>Fungi</taxon>
        <taxon>Dikarya</taxon>
        <taxon>Ascomycota</taxon>
        <taxon>Pezizomycotina</taxon>
        <taxon>Sordariomycetes</taxon>
        <taxon>Xylariomycetidae</taxon>
        <taxon>Xylariales</taxon>
        <taxon>Hypoxylaceae</taxon>
        <taxon>Daldinia</taxon>
    </lineage>
</organism>
<dbReference type="InterPro" id="IPR002893">
    <property type="entry name" value="Znf_MYND"/>
</dbReference>
<dbReference type="SUPFAM" id="SSF144232">
    <property type="entry name" value="HIT/MYND zinc finger-like"/>
    <property type="match status" value="1"/>
</dbReference>
<dbReference type="Pfam" id="PF01753">
    <property type="entry name" value="zf-MYND"/>
    <property type="match status" value="1"/>
</dbReference>
<name>A0AAX6MPF2_9PEZI</name>
<dbReference type="Gene3D" id="6.10.140.2220">
    <property type="match status" value="1"/>
</dbReference>
<dbReference type="Proteomes" id="UP001369815">
    <property type="component" value="Unassembled WGS sequence"/>
</dbReference>
<keyword evidence="2 4" id="KW-0863">Zinc-finger</keyword>
<evidence type="ECO:0000256" key="1">
    <source>
        <dbReference type="ARBA" id="ARBA00022723"/>
    </source>
</evidence>
<feature type="domain" description="MYND-type" evidence="5">
    <location>
        <begin position="176"/>
        <end position="213"/>
    </location>
</feature>
<dbReference type="PROSITE" id="PS50865">
    <property type="entry name" value="ZF_MYND_2"/>
    <property type="match status" value="1"/>
</dbReference>
<sequence>MVAWGRGLMQSDDDYDIANDLSDMCDCDLIYPTEDEGRSETIKKLNDGLFSQKLEKILAADFRPVTSYHKRERIAVIFTMLAMELGVIIEPRYLRMLKVLRPMLPTLEQQLQLVTALDEYKNDGTPWETGSKGLIDTKNSAERGPNKFDLGDEFWFSGLGFSSDEVPASEMVSKVCMNCGERDVDLRCSRCKMARYCDANCQRAEWPLHKKVCQPREGVRRCPVPDLTPEQILEIGSDRFDSTKNEV</sequence>
<gene>
    <name evidence="6" type="ORF">Daesc_004485</name>
</gene>